<reference evidence="2 3" key="1">
    <citation type="journal article" date="2014" name="Genome Announc.">
        <title>Draft Genome Sequence of Magnetospirillum sp. Strain SO-1, a Freshwater Magnetotactic Bacterium Isolated from the Ol'khovka River, Russia.</title>
        <authorList>
            <person name="Grouzdev D.S."/>
            <person name="Dziuba M.V."/>
            <person name="Sukhacheva M.S."/>
            <person name="Mardanov A.V."/>
            <person name="Beletskiy A.V."/>
            <person name="Kuznetsov B.B."/>
            <person name="Skryabin K.G."/>
        </authorList>
    </citation>
    <scope>NUCLEOTIDE SEQUENCE [LARGE SCALE GENOMIC DNA]</scope>
    <source>
        <strain evidence="2 3">SO-1</strain>
    </source>
</reference>
<keyword evidence="3" id="KW-1185">Reference proteome</keyword>
<sequence>MSKANSTDSAKRAFSIPEYCKLYGIGRTSAYREITDGRLKVVKCGGRTLIPADEAERWLASLSA</sequence>
<comment type="caution">
    <text evidence="2">The sequence shown here is derived from an EMBL/GenBank/DDBJ whole genome shotgun (WGS) entry which is preliminary data.</text>
</comment>
<evidence type="ECO:0000259" key="1">
    <source>
        <dbReference type="Pfam" id="PF12728"/>
    </source>
</evidence>
<dbReference type="Pfam" id="PF12728">
    <property type="entry name" value="HTH_17"/>
    <property type="match status" value="1"/>
</dbReference>
<name>M3A811_9PROT</name>
<feature type="domain" description="Helix-turn-helix" evidence="1">
    <location>
        <begin position="14"/>
        <end position="61"/>
    </location>
</feature>
<dbReference type="RefSeq" id="WP_008620058.1">
    <property type="nucleotide sequence ID" value="NZ_AONQ01000058.1"/>
</dbReference>
<evidence type="ECO:0000313" key="3">
    <source>
        <dbReference type="Proteomes" id="UP000011744"/>
    </source>
</evidence>
<protein>
    <submittedName>
        <fullName evidence="2">Excisionase</fullName>
    </submittedName>
</protein>
<dbReference type="Proteomes" id="UP000011744">
    <property type="component" value="Unassembled WGS sequence"/>
</dbReference>
<accession>M3A811</accession>
<dbReference type="EMBL" id="AONQ01000058">
    <property type="protein sequence ID" value="EME68609.1"/>
    <property type="molecule type" value="Genomic_DNA"/>
</dbReference>
<gene>
    <name evidence="2" type="ORF">H261_17458</name>
</gene>
<evidence type="ECO:0000313" key="2">
    <source>
        <dbReference type="EMBL" id="EME68609.1"/>
    </source>
</evidence>
<dbReference type="PATRIC" id="fig|1244869.3.peg.3502"/>
<dbReference type="OrthoDB" id="7874861at2"/>
<dbReference type="InterPro" id="IPR041657">
    <property type="entry name" value="HTH_17"/>
</dbReference>
<proteinExistence type="predicted"/>
<dbReference type="AlphaFoldDB" id="M3A811"/>
<organism evidence="2 3">
    <name type="scientific">Paramagnetospirillum caucaseum</name>
    <dbReference type="NCBI Taxonomy" id="1244869"/>
    <lineage>
        <taxon>Bacteria</taxon>
        <taxon>Pseudomonadati</taxon>
        <taxon>Pseudomonadota</taxon>
        <taxon>Alphaproteobacteria</taxon>
        <taxon>Rhodospirillales</taxon>
        <taxon>Magnetospirillaceae</taxon>
        <taxon>Paramagnetospirillum</taxon>
    </lineage>
</organism>